<sequence>MRQISLDRLRTLVTIAECGSFAEAARLLHLAPPTVSLHISDLESRVGAMLLLRQRGRIAPSAVGETLIAHARRLLADAEQAIEEVRRQAQGLEGRVRLGASTSAIAHHLPQALERLGAAHPGIDVQISVLTSEETLIQLGDGGLDVGIVALPQSPVKGIRIEPWRKDRVAAFMPAQCQSPRQVTPQWLAAQPLILNDSNTRLSRLTTEWFAAAGQHPTPRIKLNYTDAIKSLVAAGYGATLLPHESAVATQDPRIVVRPLRPTLWRALGIAHRSENTDRATEYVLDVLRRLREAGRH</sequence>
<dbReference type="Gene3D" id="1.10.10.10">
    <property type="entry name" value="Winged helix-like DNA-binding domain superfamily/Winged helix DNA-binding domain"/>
    <property type="match status" value="1"/>
</dbReference>
<feature type="domain" description="HTH lysR-type" evidence="6">
    <location>
        <begin position="4"/>
        <end position="61"/>
    </location>
</feature>
<feature type="coiled-coil region" evidence="5">
    <location>
        <begin position="68"/>
        <end position="95"/>
    </location>
</feature>
<dbReference type="InterPro" id="IPR000847">
    <property type="entry name" value="LysR_HTH_N"/>
</dbReference>
<comment type="similarity">
    <text evidence="1">Belongs to the LysR transcriptional regulatory family.</text>
</comment>
<evidence type="ECO:0000256" key="3">
    <source>
        <dbReference type="ARBA" id="ARBA00023125"/>
    </source>
</evidence>
<keyword evidence="3" id="KW-0238">DNA-binding</keyword>
<evidence type="ECO:0000313" key="8">
    <source>
        <dbReference type="Proteomes" id="UP000235347"/>
    </source>
</evidence>
<dbReference type="RefSeq" id="WP_102612479.1">
    <property type="nucleotide sequence ID" value="NZ_CADIKD010000018.1"/>
</dbReference>
<dbReference type="Gene3D" id="3.40.190.290">
    <property type="match status" value="1"/>
</dbReference>
<keyword evidence="2" id="KW-0805">Transcription regulation</keyword>
<evidence type="ECO:0000256" key="2">
    <source>
        <dbReference type="ARBA" id="ARBA00023015"/>
    </source>
</evidence>
<keyword evidence="8" id="KW-1185">Reference proteome</keyword>
<dbReference type="SUPFAM" id="SSF53850">
    <property type="entry name" value="Periplasmic binding protein-like II"/>
    <property type="match status" value="1"/>
</dbReference>
<name>A0A2N7VJ46_9BURK</name>
<dbReference type="EMBL" id="PNYB01000031">
    <property type="protein sequence ID" value="PMS17127.1"/>
    <property type="molecule type" value="Genomic_DNA"/>
</dbReference>
<evidence type="ECO:0000256" key="5">
    <source>
        <dbReference type="SAM" id="Coils"/>
    </source>
</evidence>
<dbReference type="GO" id="GO:0003677">
    <property type="term" value="F:DNA binding"/>
    <property type="evidence" value="ECO:0007669"/>
    <property type="project" value="UniProtKB-KW"/>
</dbReference>
<dbReference type="InterPro" id="IPR036390">
    <property type="entry name" value="WH_DNA-bd_sf"/>
</dbReference>
<evidence type="ECO:0000256" key="4">
    <source>
        <dbReference type="ARBA" id="ARBA00023163"/>
    </source>
</evidence>
<dbReference type="InterPro" id="IPR036388">
    <property type="entry name" value="WH-like_DNA-bd_sf"/>
</dbReference>
<accession>A0A2N7VJ46</accession>
<dbReference type="PANTHER" id="PTHR30346:SF28">
    <property type="entry name" value="HTH-TYPE TRANSCRIPTIONAL REGULATOR CYNR"/>
    <property type="match status" value="1"/>
</dbReference>
<dbReference type="AlphaFoldDB" id="A0A2N7VJ46"/>
<reference evidence="7 8" key="1">
    <citation type="submission" date="2018-01" db="EMBL/GenBank/DDBJ databases">
        <title>Whole genome analyses suggest that Burkholderia sensu lato contains two further novel genera in the rhizoxinica-symbiotica group Mycetohabitans gen. nov., and Trinickia gen. nov.: implications for the evolution of diazotrophy and nodulation in the Burkholderiaceae.</title>
        <authorList>
            <person name="Estrada-de los Santos P."/>
            <person name="Palmer M."/>
            <person name="Chavez-Ramirez B."/>
            <person name="Beukes C."/>
            <person name="Steenkamp E.T."/>
            <person name="Hirsch A.M."/>
            <person name="Manyaka P."/>
            <person name="Maluk M."/>
            <person name="Lafos M."/>
            <person name="Crook M."/>
            <person name="Gross E."/>
            <person name="Simon M.F."/>
            <person name="Bueno dos Reis Junior F."/>
            <person name="Poole P.S."/>
            <person name="Venter S.N."/>
            <person name="James E.K."/>
        </authorList>
    </citation>
    <scope>NUCLEOTIDE SEQUENCE [LARGE SCALE GENOMIC DNA]</scope>
    <source>
        <strain evidence="7 8">GP25-8</strain>
    </source>
</reference>
<evidence type="ECO:0000259" key="6">
    <source>
        <dbReference type="PROSITE" id="PS50931"/>
    </source>
</evidence>
<evidence type="ECO:0000313" key="7">
    <source>
        <dbReference type="EMBL" id="PMS17127.1"/>
    </source>
</evidence>
<evidence type="ECO:0000256" key="1">
    <source>
        <dbReference type="ARBA" id="ARBA00009437"/>
    </source>
</evidence>
<dbReference type="PROSITE" id="PS50931">
    <property type="entry name" value="HTH_LYSR"/>
    <property type="match status" value="1"/>
</dbReference>
<comment type="caution">
    <text evidence="7">The sequence shown here is derived from an EMBL/GenBank/DDBJ whole genome shotgun (WGS) entry which is preliminary data.</text>
</comment>
<proteinExistence type="inferred from homology"/>
<organism evidence="7 8">
    <name type="scientific">Trinickia soli</name>
    <dbReference type="NCBI Taxonomy" id="380675"/>
    <lineage>
        <taxon>Bacteria</taxon>
        <taxon>Pseudomonadati</taxon>
        <taxon>Pseudomonadota</taxon>
        <taxon>Betaproteobacteria</taxon>
        <taxon>Burkholderiales</taxon>
        <taxon>Burkholderiaceae</taxon>
        <taxon>Trinickia</taxon>
    </lineage>
</organism>
<dbReference type="FunFam" id="1.10.10.10:FF:000001">
    <property type="entry name" value="LysR family transcriptional regulator"/>
    <property type="match status" value="1"/>
</dbReference>
<keyword evidence="4" id="KW-0804">Transcription</keyword>
<protein>
    <submittedName>
        <fullName evidence="7">LysR family transcriptional regulator</fullName>
    </submittedName>
</protein>
<dbReference type="Proteomes" id="UP000235347">
    <property type="component" value="Unassembled WGS sequence"/>
</dbReference>
<dbReference type="Pfam" id="PF00126">
    <property type="entry name" value="HTH_1"/>
    <property type="match status" value="1"/>
</dbReference>
<keyword evidence="5" id="KW-0175">Coiled coil</keyword>
<gene>
    <name evidence="7" type="ORF">C0Z19_24765</name>
</gene>
<dbReference type="Pfam" id="PF03466">
    <property type="entry name" value="LysR_substrate"/>
    <property type="match status" value="1"/>
</dbReference>
<dbReference type="PANTHER" id="PTHR30346">
    <property type="entry name" value="TRANSCRIPTIONAL DUAL REGULATOR HCAR-RELATED"/>
    <property type="match status" value="1"/>
</dbReference>
<dbReference type="CDD" id="cd05466">
    <property type="entry name" value="PBP2_LTTR_substrate"/>
    <property type="match status" value="1"/>
</dbReference>
<dbReference type="GO" id="GO:0003700">
    <property type="term" value="F:DNA-binding transcription factor activity"/>
    <property type="evidence" value="ECO:0007669"/>
    <property type="project" value="InterPro"/>
</dbReference>
<dbReference type="InterPro" id="IPR005119">
    <property type="entry name" value="LysR_subst-bd"/>
</dbReference>
<dbReference type="SUPFAM" id="SSF46785">
    <property type="entry name" value="Winged helix' DNA-binding domain"/>
    <property type="match status" value="1"/>
</dbReference>